<dbReference type="EMBL" id="CP061538">
    <property type="protein sequence ID" value="QNV39200.1"/>
    <property type="molecule type" value="Genomic_DNA"/>
</dbReference>
<accession>A0A7H2BHQ4</accession>
<feature type="transmembrane region" description="Helical" evidence="1">
    <location>
        <begin position="6"/>
        <end position="25"/>
    </location>
</feature>
<dbReference type="GO" id="GO:0016020">
    <property type="term" value="C:membrane"/>
    <property type="evidence" value="ECO:0007669"/>
    <property type="project" value="InterPro"/>
</dbReference>
<organism evidence="2 3">
    <name type="scientific">Rothia amarae</name>
    <dbReference type="NCBI Taxonomy" id="169480"/>
    <lineage>
        <taxon>Bacteria</taxon>
        <taxon>Bacillati</taxon>
        <taxon>Actinomycetota</taxon>
        <taxon>Actinomycetes</taxon>
        <taxon>Micrococcales</taxon>
        <taxon>Micrococcaceae</taxon>
        <taxon>Rothia</taxon>
    </lineage>
</organism>
<dbReference type="Pfam" id="PF02325">
    <property type="entry name" value="CCB3_YggT"/>
    <property type="match status" value="1"/>
</dbReference>
<keyword evidence="1" id="KW-0812">Transmembrane</keyword>
<proteinExistence type="predicted"/>
<dbReference type="AlphaFoldDB" id="A0A7H2BHQ4"/>
<feature type="transmembrane region" description="Helical" evidence="1">
    <location>
        <begin position="71"/>
        <end position="91"/>
    </location>
</feature>
<evidence type="ECO:0000256" key="1">
    <source>
        <dbReference type="SAM" id="Phobius"/>
    </source>
</evidence>
<keyword evidence="1" id="KW-0472">Membrane</keyword>
<gene>
    <name evidence="2" type="ORF">IDM48_07175</name>
</gene>
<reference evidence="2 3" key="1">
    <citation type="submission" date="2020-09" db="EMBL/GenBank/DDBJ databases">
        <title>Investigation of environmental microbe.</title>
        <authorList>
            <person name="Ou Y."/>
            <person name="Kang Q."/>
        </authorList>
    </citation>
    <scope>NUCLEOTIDE SEQUENCE [LARGE SCALE GENOMIC DNA]</scope>
    <source>
        <strain evidence="2 3">KJZ-9</strain>
    </source>
</reference>
<evidence type="ECO:0000313" key="3">
    <source>
        <dbReference type="Proteomes" id="UP000516421"/>
    </source>
</evidence>
<dbReference type="Proteomes" id="UP000516421">
    <property type="component" value="Chromosome"/>
</dbReference>
<dbReference type="KEGG" id="rama:IDM48_07175"/>
<keyword evidence="1" id="KW-1133">Transmembrane helix</keyword>
<evidence type="ECO:0000313" key="2">
    <source>
        <dbReference type="EMBL" id="QNV39200.1"/>
    </source>
</evidence>
<protein>
    <submittedName>
        <fullName evidence="2">YggT family protein</fullName>
    </submittedName>
</protein>
<dbReference type="InterPro" id="IPR003425">
    <property type="entry name" value="CCB3/YggT"/>
</dbReference>
<keyword evidence="3" id="KW-1185">Reference proteome</keyword>
<dbReference type="RefSeq" id="WP_145174299.1">
    <property type="nucleotide sequence ID" value="NZ_BAAAHX010000002.1"/>
</dbReference>
<name>A0A7H2BHQ4_9MICC</name>
<sequence>MAYLFALLAIAVNLVKWALILRIVFDWVQMFARYWRPKGAALVLASAVYAVTDPPMNFLRRKIPPLNLGGISLDLGFLILIIGVSFLYSFLVQMTALSS</sequence>